<feature type="non-terminal residue" evidence="1">
    <location>
        <position position="25"/>
    </location>
</feature>
<dbReference type="AlphaFoldDB" id="A0A382E7P1"/>
<dbReference type="Gene3D" id="3.40.50.720">
    <property type="entry name" value="NAD(P)-binding Rossmann-like Domain"/>
    <property type="match status" value="1"/>
</dbReference>
<dbReference type="InterPro" id="IPR036291">
    <property type="entry name" value="NAD(P)-bd_dom_sf"/>
</dbReference>
<dbReference type="SUPFAM" id="SSF51735">
    <property type="entry name" value="NAD(P)-binding Rossmann-fold domains"/>
    <property type="match status" value="1"/>
</dbReference>
<reference evidence="1" key="1">
    <citation type="submission" date="2018-05" db="EMBL/GenBank/DDBJ databases">
        <authorList>
            <person name="Lanie J.A."/>
            <person name="Ng W.-L."/>
            <person name="Kazmierczak K.M."/>
            <person name="Andrzejewski T.M."/>
            <person name="Davidsen T.M."/>
            <person name="Wayne K.J."/>
            <person name="Tettelin H."/>
            <person name="Glass J.I."/>
            <person name="Rusch D."/>
            <person name="Podicherti R."/>
            <person name="Tsui H.-C.T."/>
            <person name="Winkler M.E."/>
        </authorList>
    </citation>
    <scope>NUCLEOTIDE SEQUENCE</scope>
</reference>
<proteinExistence type="predicted"/>
<accession>A0A382E7P1</accession>
<dbReference type="EMBL" id="UINC01043127">
    <property type="protein sequence ID" value="SVB46718.1"/>
    <property type="molecule type" value="Genomic_DNA"/>
</dbReference>
<sequence length="25" mass="2732">MKIIVTGATGHIGSYLIRDLGLQFK</sequence>
<organism evidence="1">
    <name type="scientific">marine metagenome</name>
    <dbReference type="NCBI Taxonomy" id="408172"/>
    <lineage>
        <taxon>unclassified sequences</taxon>
        <taxon>metagenomes</taxon>
        <taxon>ecological metagenomes</taxon>
    </lineage>
</organism>
<evidence type="ECO:0008006" key="2">
    <source>
        <dbReference type="Google" id="ProtNLM"/>
    </source>
</evidence>
<evidence type="ECO:0000313" key="1">
    <source>
        <dbReference type="EMBL" id="SVB46718.1"/>
    </source>
</evidence>
<name>A0A382E7P1_9ZZZZ</name>
<gene>
    <name evidence="1" type="ORF">METZ01_LOCUS199572</name>
</gene>
<protein>
    <recommendedName>
        <fullName evidence="2">NAD-dependent epimerase/dehydratase domain-containing protein</fullName>
    </recommendedName>
</protein>